<sequence>MFGAAGVVIGGGMTAQVDAALGALVRHGFVFRHAQGDRYVPWTLFGQRPRGAYGDYLHVSGPDDCLAARMRTSSQPAPSDVVWCEEGAFLDTVSALLSLPAPDDANAPRLATRRTAALWTPGMPLG</sequence>
<dbReference type="EMBL" id="AUBJ02000001">
    <property type="protein sequence ID" value="MCP2331054.1"/>
    <property type="molecule type" value="Genomic_DNA"/>
</dbReference>
<organism evidence="1 2">
    <name type="scientific">Actinoalloteichus caeruleus DSM 43889</name>
    <dbReference type="NCBI Taxonomy" id="1120930"/>
    <lineage>
        <taxon>Bacteria</taxon>
        <taxon>Bacillati</taxon>
        <taxon>Actinomycetota</taxon>
        <taxon>Actinomycetes</taxon>
        <taxon>Pseudonocardiales</taxon>
        <taxon>Pseudonocardiaceae</taxon>
        <taxon>Actinoalloteichus</taxon>
        <taxon>Actinoalloteichus cyanogriseus</taxon>
    </lineage>
</organism>
<reference evidence="1 2" key="1">
    <citation type="submission" date="2013-07" db="EMBL/GenBank/DDBJ databases">
        <authorList>
            <consortium name="DOE Joint Genome Institute"/>
            <person name="Reeve W."/>
            <person name="Huntemann M."/>
            <person name="Han J."/>
            <person name="Chen A."/>
            <person name="Kyrpides N."/>
            <person name="Mavromatis K."/>
            <person name="Markowitz V."/>
            <person name="Palaniappan K."/>
            <person name="Ivanova N."/>
            <person name="Schaumberg A."/>
            <person name="Pati A."/>
            <person name="Liolios K."/>
            <person name="Nordberg H.P."/>
            <person name="Cantor M.N."/>
            <person name="Hua S.X."/>
            <person name="Woyke T."/>
        </authorList>
    </citation>
    <scope>NUCLEOTIDE SEQUENCE [LARGE SCALE GENOMIC DNA]</scope>
    <source>
        <strain evidence="1 2">DSM 43889</strain>
    </source>
</reference>
<proteinExistence type="predicted"/>
<dbReference type="Proteomes" id="UP000791080">
    <property type="component" value="Unassembled WGS sequence"/>
</dbReference>
<name>A0ABT1JFJ1_ACTCY</name>
<evidence type="ECO:0000313" key="1">
    <source>
        <dbReference type="EMBL" id="MCP2331054.1"/>
    </source>
</evidence>
<gene>
    <name evidence="1" type="ORF">G443_001324</name>
</gene>
<keyword evidence="2" id="KW-1185">Reference proteome</keyword>
<evidence type="ECO:0000313" key="2">
    <source>
        <dbReference type="Proteomes" id="UP000791080"/>
    </source>
</evidence>
<comment type="caution">
    <text evidence="1">The sequence shown here is derived from an EMBL/GenBank/DDBJ whole genome shotgun (WGS) entry which is preliminary data.</text>
</comment>
<reference evidence="1 2" key="2">
    <citation type="submission" date="2022-06" db="EMBL/GenBank/DDBJ databases">
        <title>Genomic Encyclopedia of Type Strains, Phase I: the one thousand microbial genomes (KMG-I) project.</title>
        <authorList>
            <person name="Kyrpides N."/>
        </authorList>
    </citation>
    <scope>NUCLEOTIDE SEQUENCE [LARGE SCALE GENOMIC DNA]</scope>
    <source>
        <strain evidence="1 2">DSM 43889</strain>
    </source>
</reference>
<protein>
    <submittedName>
        <fullName evidence="1">Uncharacterized protein</fullName>
    </submittedName>
</protein>
<accession>A0ABT1JFJ1</accession>